<feature type="compositionally biased region" description="Low complexity" evidence="1">
    <location>
        <begin position="135"/>
        <end position="147"/>
    </location>
</feature>
<dbReference type="AlphaFoldDB" id="A9GQG2"/>
<dbReference type="BioCyc" id="SCEL448385:SCE_RS01445-MONOMER"/>
<feature type="compositionally biased region" description="Basic and acidic residues" evidence="1">
    <location>
        <begin position="184"/>
        <end position="193"/>
    </location>
</feature>
<feature type="compositionally biased region" description="Basic and acidic residues" evidence="1">
    <location>
        <begin position="122"/>
        <end position="131"/>
    </location>
</feature>
<evidence type="ECO:0000256" key="1">
    <source>
        <dbReference type="SAM" id="MobiDB-lite"/>
    </source>
</evidence>
<dbReference type="STRING" id="448385.sce0279"/>
<dbReference type="Proteomes" id="UP000002139">
    <property type="component" value="Chromosome"/>
</dbReference>
<gene>
    <name evidence="2" type="ordered locus">sce0279</name>
</gene>
<dbReference type="HOGENOM" id="CLU_1407928_0_0_7"/>
<dbReference type="RefSeq" id="WP_012232914.1">
    <property type="nucleotide sequence ID" value="NC_010162.1"/>
</dbReference>
<name>A9GQG2_SORC5</name>
<dbReference type="OrthoDB" id="5511560at2"/>
<protein>
    <submittedName>
        <fullName evidence="2">Uncharacterized protein</fullName>
    </submittedName>
</protein>
<dbReference type="KEGG" id="scl:sce0279"/>
<reference evidence="2 3" key="1">
    <citation type="journal article" date="2007" name="Nat. Biotechnol.">
        <title>Complete genome sequence of the myxobacterium Sorangium cellulosum.</title>
        <authorList>
            <person name="Schneiker S."/>
            <person name="Perlova O."/>
            <person name="Kaiser O."/>
            <person name="Gerth K."/>
            <person name="Alici A."/>
            <person name="Altmeyer M.O."/>
            <person name="Bartels D."/>
            <person name="Bekel T."/>
            <person name="Beyer S."/>
            <person name="Bode E."/>
            <person name="Bode H.B."/>
            <person name="Bolten C.J."/>
            <person name="Choudhuri J.V."/>
            <person name="Doss S."/>
            <person name="Elnakady Y.A."/>
            <person name="Frank B."/>
            <person name="Gaigalat L."/>
            <person name="Goesmann A."/>
            <person name="Groeger C."/>
            <person name="Gross F."/>
            <person name="Jelsbak L."/>
            <person name="Jelsbak L."/>
            <person name="Kalinowski J."/>
            <person name="Kegler C."/>
            <person name="Knauber T."/>
            <person name="Konietzny S."/>
            <person name="Kopp M."/>
            <person name="Krause L."/>
            <person name="Krug D."/>
            <person name="Linke B."/>
            <person name="Mahmud T."/>
            <person name="Martinez-Arias R."/>
            <person name="McHardy A.C."/>
            <person name="Merai M."/>
            <person name="Meyer F."/>
            <person name="Mormann S."/>
            <person name="Munoz-Dorado J."/>
            <person name="Perez J."/>
            <person name="Pradella S."/>
            <person name="Rachid S."/>
            <person name="Raddatz G."/>
            <person name="Rosenau F."/>
            <person name="Rueckert C."/>
            <person name="Sasse F."/>
            <person name="Scharfe M."/>
            <person name="Schuster S.C."/>
            <person name="Suen G."/>
            <person name="Treuner-Lange A."/>
            <person name="Velicer G.J."/>
            <person name="Vorholter F.-J."/>
            <person name="Weissman K.J."/>
            <person name="Welch R.D."/>
            <person name="Wenzel S.C."/>
            <person name="Whitworth D.E."/>
            <person name="Wilhelm S."/>
            <person name="Wittmann C."/>
            <person name="Bloecker H."/>
            <person name="Puehler A."/>
            <person name="Mueller R."/>
        </authorList>
    </citation>
    <scope>NUCLEOTIDE SEQUENCE [LARGE SCALE GENOMIC DNA]</scope>
    <source>
        <strain evidence="3">So ce56</strain>
    </source>
</reference>
<keyword evidence="3" id="KW-1185">Reference proteome</keyword>
<proteinExistence type="predicted"/>
<sequence>MSAAERGRQAGRAHQREPQIEGLTIERYAEVMAYRRHFPAARAAEVLLRLGIQPARWDAATRGWGTAMSSALARDEPEILTRFAKALATQERRLREFPPRIESLGEPVAQQGDVDGARAFEGERAAERPSYLRDGAASAPREAASAPWPAPPAEPAPGALRSFHGTAEMSRFVPRPALPFQELDPAREPSKKR</sequence>
<feature type="region of interest" description="Disordered" evidence="1">
    <location>
        <begin position="122"/>
        <end position="193"/>
    </location>
</feature>
<dbReference type="EMBL" id="AM746676">
    <property type="protein sequence ID" value="CAN90436.1"/>
    <property type="molecule type" value="Genomic_DNA"/>
</dbReference>
<evidence type="ECO:0000313" key="2">
    <source>
        <dbReference type="EMBL" id="CAN90436.1"/>
    </source>
</evidence>
<accession>A9GQG2</accession>
<evidence type="ECO:0000313" key="3">
    <source>
        <dbReference type="Proteomes" id="UP000002139"/>
    </source>
</evidence>
<organism evidence="2 3">
    <name type="scientific">Sorangium cellulosum (strain So ce56)</name>
    <name type="common">Polyangium cellulosum (strain So ce56)</name>
    <dbReference type="NCBI Taxonomy" id="448385"/>
    <lineage>
        <taxon>Bacteria</taxon>
        <taxon>Pseudomonadati</taxon>
        <taxon>Myxococcota</taxon>
        <taxon>Polyangia</taxon>
        <taxon>Polyangiales</taxon>
        <taxon>Polyangiaceae</taxon>
        <taxon>Sorangium</taxon>
    </lineage>
</organism>